<comment type="caution">
    <text evidence="3">The sequence shown here is derived from an EMBL/GenBank/DDBJ whole genome shotgun (WGS) entry which is preliminary data.</text>
</comment>
<protein>
    <recommendedName>
        <fullName evidence="2">T6SS Phospholipase effector Tle1-like catalytic domain-containing protein</fullName>
    </recommendedName>
</protein>
<dbReference type="PANTHER" id="PTHR33840">
    <property type="match status" value="1"/>
</dbReference>
<feature type="region of interest" description="Disordered" evidence="1">
    <location>
        <begin position="75"/>
        <end position="94"/>
    </location>
</feature>
<dbReference type="EMBL" id="JPRL01000004">
    <property type="protein sequence ID" value="KFF02602.1"/>
    <property type="molecule type" value="Genomic_DNA"/>
</dbReference>
<dbReference type="AlphaFoldDB" id="A0A085ZDT8"/>
<keyword evidence="4" id="KW-1185">Reference proteome</keyword>
<dbReference type="PANTHER" id="PTHR33840:SF1">
    <property type="entry name" value="TLE1 PHOSPHOLIPASE DOMAIN-CONTAINING PROTEIN"/>
    <property type="match status" value="1"/>
</dbReference>
<feature type="domain" description="T6SS Phospholipase effector Tle1-like catalytic" evidence="2">
    <location>
        <begin position="142"/>
        <end position="469"/>
    </location>
</feature>
<accession>A0A085ZDT8</accession>
<evidence type="ECO:0000259" key="2">
    <source>
        <dbReference type="Pfam" id="PF09994"/>
    </source>
</evidence>
<dbReference type="Proteomes" id="UP000028715">
    <property type="component" value="Unassembled WGS sequence"/>
</dbReference>
<reference evidence="3 4" key="1">
    <citation type="submission" date="2014-07" db="EMBL/GenBank/DDBJ databases">
        <title>Genome of Flavobacterium reichenbachii LMG 25512.</title>
        <authorList>
            <person name="Stropko S.J."/>
            <person name="Pipes S.E."/>
            <person name="Newman J.D."/>
        </authorList>
    </citation>
    <scope>NUCLEOTIDE SEQUENCE [LARGE SCALE GENOMIC DNA]</scope>
    <source>
        <strain evidence="3 4">LMG 25512</strain>
    </source>
</reference>
<dbReference type="RefSeq" id="WP_035689903.1">
    <property type="nucleotide sequence ID" value="NZ_JPRL01000004.1"/>
</dbReference>
<dbReference type="InterPro" id="IPR018712">
    <property type="entry name" value="Tle1-like_cat"/>
</dbReference>
<name>A0A085ZDT8_9FLAO</name>
<evidence type="ECO:0000256" key="1">
    <source>
        <dbReference type="SAM" id="MobiDB-lite"/>
    </source>
</evidence>
<dbReference type="OrthoDB" id="4378831at2"/>
<evidence type="ECO:0000313" key="4">
    <source>
        <dbReference type="Proteomes" id="UP000028715"/>
    </source>
</evidence>
<proteinExistence type="predicted"/>
<dbReference type="STRING" id="362418.IW19_23315"/>
<dbReference type="eggNOG" id="COG3673">
    <property type="taxonomic scope" value="Bacteria"/>
</dbReference>
<organism evidence="3 4">
    <name type="scientific">Flavobacterium reichenbachii</name>
    <dbReference type="NCBI Taxonomy" id="362418"/>
    <lineage>
        <taxon>Bacteria</taxon>
        <taxon>Pseudomonadati</taxon>
        <taxon>Bacteroidota</taxon>
        <taxon>Flavobacteriia</taxon>
        <taxon>Flavobacteriales</taxon>
        <taxon>Flavobacteriaceae</taxon>
        <taxon>Flavobacterium</taxon>
    </lineage>
</organism>
<sequence length="761" mass="88207">MGKSFVYNTGFNEDVIERDELHLNFGVFIDGTLNNMYNTNSRTQHARGGLDNPDWNLTNKQIEDSDAERYKKLRNPEKIKNPNEYEKLENDKKERKAKDLKRIEELLGIENRTEAQQKELEGYDKEDVYLVASSRDFLDKQGTDNSYSNDYTNVARMWTCCGEEYKIYVEGMGTTKLDKDDQDGFAFGAGSKSGIRARVREACEKLADKIGKQKTNETNKLKTLTEITVDVFGFSRGAASARNFVAEINHNNGVYAATRVGEYEYNEPLGKAVNKNQKSPLQRKPSQQTEGLKGIDTRQLDFKVDTIKHTTTIPIYHDRDGKQVDTPHITNGYMPRFGHLGISLLTKDIVKDPEDLEEIKIIVRFLGIYDTVSSYGEIGELGGDWVKTKGIIHLKNSYFEDDEAELNLQNMGTVQQIVHFTAKDEHRENFALTRVDKKYAKKNEDGSDRLVEKNFPGVHCDIGGAYMSEPEIIDEIETTAFLTAKTALTPSGELKNIRQKLIDNYWFTDEQIKITITPWHYPLKVIELFSVNRYFASAYAIRQANYEALTSNRNMRKEYSFIPLHFMEEYFRPLIEENFMPDSVLDNYSISNLPVLVQAKAYLKKHVFEDNREWEFASDTELLAIKKSKNANFYEQHETAKDNIPSNKPNIDYEKDQAYANERQRIVEKEWKEYLEKRAVVREQGKYYAPDEETKSPPVYAWEKDYKDPVEDEQQPEPEIDHDAQALLRILRNKYFHWSANRDWLGMDQASSDIRVEYPKK</sequence>
<gene>
    <name evidence="3" type="ORF">IW19_23315</name>
</gene>
<dbReference type="Pfam" id="PF09994">
    <property type="entry name" value="T6SS_Tle1-like_cat"/>
    <property type="match status" value="1"/>
</dbReference>
<evidence type="ECO:0000313" key="3">
    <source>
        <dbReference type="EMBL" id="KFF02602.1"/>
    </source>
</evidence>